<dbReference type="GO" id="GO:0004252">
    <property type="term" value="F:serine-type endopeptidase activity"/>
    <property type="evidence" value="ECO:0007669"/>
    <property type="project" value="InterPro"/>
</dbReference>
<dbReference type="EMBL" id="CP001013">
    <property type="protein sequence ID" value="ACB32941.1"/>
    <property type="molecule type" value="Genomic_DNA"/>
</dbReference>
<keyword evidence="3" id="KW-0378">Hydrolase</keyword>
<dbReference type="PANTHER" id="PTHR22939">
    <property type="entry name" value="SERINE PROTEASE FAMILY S1C HTRA-RELATED"/>
    <property type="match status" value="1"/>
</dbReference>
<dbReference type="InterPro" id="IPR036034">
    <property type="entry name" value="PDZ_sf"/>
</dbReference>
<dbReference type="RefSeq" id="WP_012345703.1">
    <property type="nucleotide sequence ID" value="NC_010524.1"/>
</dbReference>
<dbReference type="InterPro" id="IPR001940">
    <property type="entry name" value="Peptidase_S1C"/>
</dbReference>
<protein>
    <submittedName>
        <fullName evidence="6">PDZ/DHR/GLGF domain protein</fullName>
    </submittedName>
</protein>
<name>B1XZU5_LEPCP</name>
<keyword evidence="4" id="KW-0720">Serine protease</keyword>
<keyword evidence="2" id="KW-0645">Protease</keyword>
<evidence type="ECO:0000256" key="1">
    <source>
        <dbReference type="ARBA" id="ARBA00010541"/>
    </source>
</evidence>
<organism evidence="6 7">
    <name type="scientific">Leptothrix cholodnii (strain ATCC 51168 / LMG 8142 / SP-6)</name>
    <name type="common">Leptothrix discophora (strain SP-6)</name>
    <dbReference type="NCBI Taxonomy" id="395495"/>
    <lineage>
        <taxon>Bacteria</taxon>
        <taxon>Pseudomonadati</taxon>
        <taxon>Pseudomonadota</taxon>
        <taxon>Betaproteobacteria</taxon>
        <taxon>Burkholderiales</taxon>
        <taxon>Sphaerotilaceae</taxon>
        <taxon>Leptothrix</taxon>
    </lineage>
</organism>
<evidence type="ECO:0000256" key="3">
    <source>
        <dbReference type="ARBA" id="ARBA00022801"/>
    </source>
</evidence>
<keyword evidence="7" id="KW-1185">Reference proteome</keyword>
<evidence type="ECO:0000313" key="7">
    <source>
        <dbReference type="Proteomes" id="UP000001693"/>
    </source>
</evidence>
<dbReference type="PROSITE" id="PS50106">
    <property type="entry name" value="PDZ"/>
    <property type="match status" value="1"/>
</dbReference>
<dbReference type="SUPFAM" id="SSF50156">
    <property type="entry name" value="PDZ domain-like"/>
    <property type="match status" value="1"/>
</dbReference>
<dbReference type="Gene3D" id="2.40.10.120">
    <property type="match status" value="1"/>
</dbReference>
<dbReference type="Gene3D" id="2.30.42.10">
    <property type="match status" value="1"/>
</dbReference>
<dbReference type="InterPro" id="IPR009003">
    <property type="entry name" value="Peptidase_S1_PA"/>
</dbReference>
<dbReference type="STRING" id="395495.Lcho_0666"/>
<dbReference type="Proteomes" id="UP000001693">
    <property type="component" value="Chromosome"/>
</dbReference>
<dbReference type="AlphaFoldDB" id="B1XZU5"/>
<evidence type="ECO:0000256" key="4">
    <source>
        <dbReference type="ARBA" id="ARBA00022825"/>
    </source>
</evidence>
<comment type="similarity">
    <text evidence="1">Belongs to the peptidase S1C family.</text>
</comment>
<dbReference type="GO" id="GO:0006508">
    <property type="term" value="P:proteolysis"/>
    <property type="evidence" value="ECO:0007669"/>
    <property type="project" value="UniProtKB-KW"/>
</dbReference>
<proteinExistence type="inferred from homology"/>
<dbReference type="PRINTS" id="PR00834">
    <property type="entry name" value="PROTEASES2C"/>
</dbReference>
<dbReference type="OrthoDB" id="8678832at2"/>
<dbReference type="InterPro" id="IPR001478">
    <property type="entry name" value="PDZ"/>
</dbReference>
<evidence type="ECO:0000259" key="5">
    <source>
        <dbReference type="PROSITE" id="PS50106"/>
    </source>
</evidence>
<dbReference type="SUPFAM" id="SSF50494">
    <property type="entry name" value="Trypsin-like serine proteases"/>
    <property type="match status" value="1"/>
</dbReference>
<dbReference type="eggNOG" id="COG0265">
    <property type="taxonomic scope" value="Bacteria"/>
</dbReference>
<gene>
    <name evidence="6" type="ordered locus">Lcho_0666</name>
</gene>
<accession>B1XZU5</accession>
<dbReference type="PANTHER" id="PTHR22939:SF129">
    <property type="entry name" value="SERINE PROTEASE HTRA2, MITOCHONDRIAL"/>
    <property type="match status" value="1"/>
</dbReference>
<dbReference type="Pfam" id="PF13365">
    <property type="entry name" value="Trypsin_2"/>
    <property type="match status" value="1"/>
</dbReference>
<feature type="domain" description="PDZ" evidence="5">
    <location>
        <begin position="276"/>
        <end position="337"/>
    </location>
</feature>
<reference evidence="6 7" key="1">
    <citation type="submission" date="2008-03" db="EMBL/GenBank/DDBJ databases">
        <title>Complete sequence of Leptothrix cholodnii SP-6.</title>
        <authorList>
            <consortium name="US DOE Joint Genome Institute"/>
            <person name="Copeland A."/>
            <person name="Lucas S."/>
            <person name="Lapidus A."/>
            <person name="Glavina del Rio T."/>
            <person name="Dalin E."/>
            <person name="Tice H."/>
            <person name="Bruce D."/>
            <person name="Goodwin L."/>
            <person name="Pitluck S."/>
            <person name="Chertkov O."/>
            <person name="Brettin T."/>
            <person name="Detter J.C."/>
            <person name="Han C."/>
            <person name="Kuske C.R."/>
            <person name="Schmutz J."/>
            <person name="Larimer F."/>
            <person name="Land M."/>
            <person name="Hauser L."/>
            <person name="Kyrpides N."/>
            <person name="Lykidis A."/>
            <person name="Emerson D."/>
            <person name="Richardson P."/>
        </authorList>
    </citation>
    <scope>NUCLEOTIDE SEQUENCE [LARGE SCALE GENOMIC DNA]</scope>
    <source>
        <strain evidence="7">ATCC 51168 / LMG 8142 / SP-6</strain>
    </source>
</reference>
<dbReference type="KEGG" id="lch:Lcho_0666"/>
<dbReference type="HOGENOM" id="CLU_060720_0_0_4"/>
<dbReference type="Pfam" id="PF13180">
    <property type="entry name" value="PDZ_2"/>
    <property type="match status" value="1"/>
</dbReference>
<evidence type="ECO:0000313" key="6">
    <source>
        <dbReference type="EMBL" id="ACB32941.1"/>
    </source>
</evidence>
<sequence precursor="true">MRLYFSFGPMLRFLRVLHQWQWSWPVVWPWLAVVVLSLVSAVWTPASAASLGIGVDRGADDREAIGRALQRASDASIGLVVRAVEGASSAETLGDVRKGSGVVISADGVVLTIGYLILEAEQIDLVLDDGRLVPARALAYDLATGFGLVQALVPLPVPSVPLGDSAQVGADETLMFVSGGQGGAVSPARLLARSRFAGYWEYLIDGALFTAPARRDHSGAGLYNRRGELVGIGSLALPDARASVRQPGAWLHPVDDEVGRIPGNMFVPIDLLKPILGELRSQGRSQASRRAWLGLNCSEADGRVTVLRVSRDSPAQAAGLEPGDRILRLDGVAIDDLAGFYQHLWEDGDPEREIHLEITRAGQPRDLLLRAVDRSVTLKRARGI</sequence>
<evidence type="ECO:0000256" key="2">
    <source>
        <dbReference type="ARBA" id="ARBA00022670"/>
    </source>
</evidence>
<dbReference type="SMART" id="SM00228">
    <property type="entry name" value="PDZ"/>
    <property type="match status" value="1"/>
</dbReference>